<evidence type="ECO:0000313" key="3">
    <source>
        <dbReference type="EMBL" id="MBB4966744.1"/>
    </source>
</evidence>
<accession>A0A7W7T533</accession>
<dbReference type="PANTHER" id="PTHR46832:SF1">
    <property type="entry name" value="5'-METHYLTHIOADENOSINE_S-ADENOSYLHOMOCYSTEINE NUCLEOSIDASE"/>
    <property type="match status" value="1"/>
</dbReference>
<dbReference type="PANTHER" id="PTHR46832">
    <property type="entry name" value="5'-METHYLTHIOADENOSINE/S-ADENOSYLHOMOCYSTEINE NUCLEOSIDASE"/>
    <property type="match status" value="1"/>
</dbReference>
<dbReference type="Pfam" id="PF01048">
    <property type="entry name" value="PNP_UDP_1"/>
    <property type="match status" value="1"/>
</dbReference>
<feature type="domain" description="Nucleoside phosphorylase" evidence="2">
    <location>
        <begin position="11"/>
        <end position="247"/>
    </location>
</feature>
<keyword evidence="4" id="KW-1185">Reference proteome</keyword>
<name>A0A7W7T533_9PSEU</name>
<dbReference type="InterPro" id="IPR035994">
    <property type="entry name" value="Nucleoside_phosphorylase_sf"/>
</dbReference>
<dbReference type="GO" id="GO:0019284">
    <property type="term" value="P:L-methionine salvage from S-adenosylmethionine"/>
    <property type="evidence" value="ECO:0007669"/>
    <property type="project" value="TreeGrafter"/>
</dbReference>
<proteinExistence type="predicted"/>
<organism evidence="3 4">
    <name type="scientific">Saccharothrix violaceirubra</name>
    <dbReference type="NCBI Taxonomy" id="413306"/>
    <lineage>
        <taxon>Bacteria</taxon>
        <taxon>Bacillati</taxon>
        <taxon>Actinomycetota</taxon>
        <taxon>Actinomycetes</taxon>
        <taxon>Pseudonocardiales</taxon>
        <taxon>Pseudonocardiaceae</taxon>
        <taxon>Saccharothrix</taxon>
    </lineage>
</organism>
<dbReference type="GO" id="GO:0005829">
    <property type="term" value="C:cytosol"/>
    <property type="evidence" value="ECO:0007669"/>
    <property type="project" value="TreeGrafter"/>
</dbReference>
<gene>
    <name evidence="3" type="ORF">F4559_004103</name>
</gene>
<evidence type="ECO:0000313" key="4">
    <source>
        <dbReference type="Proteomes" id="UP000542674"/>
    </source>
</evidence>
<dbReference type="AlphaFoldDB" id="A0A7W7T533"/>
<dbReference type="SUPFAM" id="SSF53167">
    <property type="entry name" value="Purine and uridine phosphorylases"/>
    <property type="match status" value="1"/>
</dbReference>
<dbReference type="CDD" id="cd09008">
    <property type="entry name" value="MTAN"/>
    <property type="match status" value="1"/>
</dbReference>
<protein>
    <submittedName>
        <fullName evidence="3">Nucleoside phosphorylase</fullName>
    </submittedName>
</protein>
<dbReference type="InterPro" id="IPR000845">
    <property type="entry name" value="Nucleoside_phosphorylase_d"/>
</dbReference>
<dbReference type="RefSeq" id="WP_312865733.1">
    <property type="nucleotide sequence ID" value="NZ_BAABAI010000022.1"/>
</dbReference>
<feature type="region of interest" description="Disordered" evidence="1">
    <location>
        <begin position="257"/>
        <end position="277"/>
    </location>
</feature>
<evidence type="ECO:0000256" key="1">
    <source>
        <dbReference type="SAM" id="MobiDB-lite"/>
    </source>
</evidence>
<dbReference type="GO" id="GO:0008782">
    <property type="term" value="F:adenosylhomocysteine nucleosidase activity"/>
    <property type="evidence" value="ECO:0007669"/>
    <property type="project" value="TreeGrafter"/>
</dbReference>
<dbReference type="EMBL" id="JACHJS010000001">
    <property type="protein sequence ID" value="MBB4966744.1"/>
    <property type="molecule type" value="Genomic_DNA"/>
</dbReference>
<comment type="caution">
    <text evidence="3">The sequence shown here is derived from an EMBL/GenBank/DDBJ whole genome shotgun (WGS) entry which is preliminary data.</text>
</comment>
<dbReference type="Proteomes" id="UP000542674">
    <property type="component" value="Unassembled WGS sequence"/>
</dbReference>
<dbReference type="GO" id="GO:0009116">
    <property type="term" value="P:nucleoside metabolic process"/>
    <property type="evidence" value="ECO:0007669"/>
    <property type="project" value="InterPro"/>
</dbReference>
<sequence length="296" mass="31047">MTDVDGSMKVFLTALECERDAVLAHLVDVETRSHGNGTVFDVGRSPSCPGFSIAVGCTGTGNLRSGTLTERALAMFSPSFTVFVGIAGGLKDHLELGDVVAASKTYAVHGGRSQDDGFRARPQSWEVPHVVEQVARRIKPAHWHGLLSDEGRALAPRAYLAPIASGEVVLNSRTSPLALQIDRNYNDAAAVEMESAGFASAAHANRGALVATVRGISDHADGDKEQADGQGSQETAAANAAAYALALTAALHVSEGHAAESARRRPELPGIRNTNVAKGRARVGQQIGVVLDGWPR</sequence>
<evidence type="ECO:0000259" key="2">
    <source>
        <dbReference type="Pfam" id="PF01048"/>
    </source>
</evidence>
<dbReference type="Gene3D" id="3.40.50.1580">
    <property type="entry name" value="Nucleoside phosphorylase domain"/>
    <property type="match status" value="1"/>
</dbReference>
<reference evidence="3 4" key="1">
    <citation type="submission" date="2020-08" db="EMBL/GenBank/DDBJ databases">
        <title>Sequencing the genomes of 1000 actinobacteria strains.</title>
        <authorList>
            <person name="Klenk H.-P."/>
        </authorList>
    </citation>
    <scope>NUCLEOTIDE SEQUENCE [LARGE SCALE GENOMIC DNA]</scope>
    <source>
        <strain evidence="3 4">DSM 45084</strain>
    </source>
</reference>
<feature type="compositionally biased region" description="Basic and acidic residues" evidence="1">
    <location>
        <begin position="257"/>
        <end position="267"/>
    </location>
</feature>
<dbReference type="GO" id="GO:0008930">
    <property type="term" value="F:methylthioadenosine nucleosidase activity"/>
    <property type="evidence" value="ECO:0007669"/>
    <property type="project" value="TreeGrafter"/>
</dbReference>